<evidence type="ECO:0000256" key="1">
    <source>
        <dbReference type="SAM" id="MobiDB-lite"/>
    </source>
</evidence>
<comment type="caution">
    <text evidence="2">The sequence shown here is derived from an EMBL/GenBank/DDBJ whole genome shotgun (WGS) entry which is preliminary data.</text>
</comment>
<sequence>MTGVLLLSACQSTINRMNDCRSGDWQLIGNKDGKDGLDRNFEERRRFCASVDADKIRTESAGLYETGWVTGNQQFWYQLGRDDGRKAFPVTQYLVQSTSARIRDLHTPLNQPSYEQGWQQGINDYWFNTGINDGKAGRNASEEKVHATNAANAGSVGFRADAYRQGWSEGNYSYWENLGYQDAHVGIPDTTLTSHAAAAKSRELLVREDAYRNGWNREIIEYWKQLGWNDAVSGRDIQLRRDDAKRRGLKIMEAEYQQQWQRRLMQYWEEVGTADGYGQPFQLEQRMNNARNDQVFVIPQTRDIYTQAWNRQNAAYCAVDNAFNWARQNQRMAIEVCPVSLQFRLQQAQMSGRDYEDISHRSRSLHREIGEQQDKYRDTEQRLNRIEAEIRRNQDDKNRPNNQDNVNTDRRNERERNELRDQLQSLRRRIDDMRSREFRYEQQLQQIKRDLRL</sequence>
<gene>
    <name evidence="2" type="ORF">H8K26_08555</name>
</gene>
<accession>A0ABR6XGM3</accession>
<dbReference type="RefSeq" id="WP_190478748.1">
    <property type="nucleotide sequence ID" value="NZ_JACOFT010000002.1"/>
</dbReference>
<dbReference type="EMBL" id="JACOFT010000002">
    <property type="protein sequence ID" value="MBC3811486.1"/>
    <property type="molecule type" value="Genomic_DNA"/>
</dbReference>
<organism evidence="2 3">
    <name type="scientific">Undibacterium aquatile</name>
    <dbReference type="NCBI Taxonomy" id="1537398"/>
    <lineage>
        <taxon>Bacteria</taxon>
        <taxon>Pseudomonadati</taxon>
        <taxon>Pseudomonadota</taxon>
        <taxon>Betaproteobacteria</taxon>
        <taxon>Burkholderiales</taxon>
        <taxon>Oxalobacteraceae</taxon>
        <taxon>Undibacterium</taxon>
    </lineage>
</organism>
<feature type="region of interest" description="Disordered" evidence="1">
    <location>
        <begin position="352"/>
        <end position="420"/>
    </location>
</feature>
<feature type="compositionally biased region" description="Basic and acidic residues" evidence="1">
    <location>
        <begin position="353"/>
        <end position="399"/>
    </location>
</feature>
<evidence type="ECO:0000313" key="3">
    <source>
        <dbReference type="Proteomes" id="UP000637632"/>
    </source>
</evidence>
<reference evidence="2 3" key="1">
    <citation type="submission" date="2020-08" db="EMBL/GenBank/DDBJ databases">
        <title>Novel species isolated from subtropical streams in China.</title>
        <authorList>
            <person name="Lu H."/>
        </authorList>
    </citation>
    <scope>NUCLEOTIDE SEQUENCE [LARGE SCALE GENOMIC DNA]</scope>
    <source>
        <strain evidence="2 3">CCTCC AB 2015119</strain>
    </source>
</reference>
<protein>
    <submittedName>
        <fullName evidence="2">DUF2799 domain-containing protein</fullName>
    </submittedName>
</protein>
<evidence type="ECO:0000313" key="2">
    <source>
        <dbReference type="EMBL" id="MBC3811486.1"/>
    </source>
</evidence>
<proteinExistence type="predicted"/>
<dbReference type="Proteomes" id="UP000637632">
    <property type="component" value="Unassembled WGS sequence"/>
</dbReference>
<name>A0ABR6XGM3_9BURK</name>
<keyword evidence="3" id="KW-1185">Reference proteome</keyword>
<feature type="compositionally biased region" description="Basic and acidic residues" evidence="1">
    <location>
        <begin position="407"/>
        <end position="420"/>
    </location>
</feature>